<organism evidence="4 5">
    <name type="scientific">Amanita thiersii Skay4041</name>
    <dbReference type="NCBI Taxonomy" id="703135"/>
    <lineage>
        <taxon>Eukaryota</taxon>
        <taxon>Fungi</taxon>
        <taxon>Dikarya</taxon>
        <taxon>Basidiomycota</taxon>
        <taxon>Agaricomycotina</taxon>
        <taxon>Agaricomycetes</taxon>
        <taxon>Agaricomycetidae</taxon>
        <taxon>Agaricales</taxon>
        <taxon>Pluteineae</taxon>
        <taxon>Amanitaceae</taxon>
        <taxon>Amanita</taxon>
    </lineage>
</organism>
<reference evidence="4 5" key="1">
    <citation type="submission" date="2014-02" db="EMBL/GenBank/DDBJ databases">
        <title>Transposable element dynamics among asymbiotic and ectomycorrhizal Amanita fungi.</title>
        <authorList>
            <consortium name="DOE Joint Genome Institute"/>
            <person name="Hess J."/>
            <person name="Skrede I."/>
            <person name="Wolfe B."/>
            <person name="LaButti K."/>
            <person name="Ohm R.A."/>
            <person name="Grigoriev I.V."/>
            <person name="Pringle A."/>
        </authorList>
    </citation>
    <scope>NUCLEOTIDE SEQUENCE [LARGE SCALE GENOMIC DNA]</scope>
    <source>
        <strain evidence="4 5">SKay4041</strain>
    </source>
</reference>
<dbReference type="PANTHER" id="PTHR10655">
    <property type="entry name" value="LYSOPHOSPHOLIPASE-RELATED"/>
    <property type="match status" value="1"/>
</dbReference>
<dbReference type="OrthoDB" id="437457at2759"/>
<proteinExistence type="inferred from homology"/>
<comment type="similarity">
    <text evidence="1">Belongs to the AB hydrolase superfamily. AB hydrolase 2 family.</text>
</comment>
<feature type="region of interest" description="Disordered" evidence="2">
    <location>
        <begin position="1"/>
        <end position="27"/>
    </location>
</feature>
<dbReference type="Pfam" id="PF02230">
    <property type="entry name" value="Abhydrolase_2"/>
    <property type="match status" value="1"/>
</dbReference>
<evidence type="ECO:0000256" key="1">
    <source>
        <dbReference type="ARBA" id="ARBA00006499"/>
    </source>
</evidence>
<dbReference type="InterPro" id="IPR003140">
    <property type="entry name" value="PLipase/COase/thioEstase"/>
</dbReference>
<dbReference type="PANTHER" id="PTHR10655:SF67">
    <property type="entry name" value="PHOSPHOLIPASE_CARBOXYLESTERASE SUPERFAMILY (AFU_ORTHOLOGUE AFUA_5G09340)"/>
    <property type="match status" value="1"/>
</dbReference>
<evidence type="ECO:0000313" key="5">
    <source>
        <dbReference type="Proteomes" id="UP000242287"/>
    </source>
</evidence>
<dbReference type="InterPro" id="IPR050565">
    <property type="entry name" value="LYPA1-2/EST-like"/>
</dbReference>
<sequence>MSTELHIRETQENQDNSSGVKPAPKSSKVPVPFTYIPSDDGIDENLLILLHGLGDTHIPFAKMGRQLKLPQTAVLSMRAPEQIPYLEESAFQWYTSFDHLGQVIQHPNPTPALDLLSKVFDHLIKECTWPAHRIHLFGFAQGGTVASEFGIKFWREQLREQRPSPSLGSSSSPQASLGSIVSISGPLLSWPQFKPTSPTPILMIHRSPPSEAALRRDDLKALKLAYQSITDEQLSANIPGMPASKTEWHPIMRFWSEKLARRKVEGLYEIIRG</sequence>
<gene>
    <name evidence="4" type="ORF">AMATHDRAFT_73266</name>
</gene>
<dbReference type="AlphaFoldDB" id="A0A2A9NZD3"/>
<dbReference type="InterPro" id="IPR029058">
    <property type="entry name" value="AB_hydrolase_fold"/>
</dbReference>
<keyword evidence="5" id="KW-1185">Reference proteome</keyword>
<dbReference type="SUPFAM" id="SSF53474">
    <property type="entry name" value="alpha/beta-Hydrolases"/>
    <property type="match status" value="1"/>
</dbReference>
<evidence type="ECO:0000256" key="2">
    <source>
        <dbReference type="SAM" id="MobiDB-lite"/>
    </source>
</evidence>
<dbReference type="GO" id="GO:0005737">
    <property type="term" value="C:cytoplasm"/>
    <property type="evidence" value="ECO:0007669"/>
    <property type="project" value="TreeGrafter"/>
</dbReference>
<name>A0A2A9NZD3_9AGAR</name>
<dbReference type="GO" id="GO:0008474">
    <property type="term" value="F:palmitoyl-(protein) hydrolase activity"/>
    <property type="evidence" value="ECO:0007669"/>
    <property type="project" value="TreeGrafter"/>
</dbReference>
<feature type="compositionally biased region" description="Low complexity" evidence="2">
    <location>
        <begin position="17"/>
        <end position="27"/>
    </location>
</feature>
<dbReference type="Proteomes" id="UP000242287">
    <property type="component" value="Unassembled WGS sequence"/>
</dbReference>
<protein>
    <recommendedName>
        <fullName evidence="3">Phospholipase/carboxylesterase/thioesterase domain-containing protein</fullName>
    </recommendedName>
</protein>
<feature type="compositionally biased region" description="Basic and acidic residues" evidence="2">
    <location>
        <begin position="1"/>
        <end position="11"/>
    </location>
</feature>
<dbReference type="Gene3D" id="3.40.50.1820">
    <property type="entry name" value="alpha/beta hydrolase"/>
    <property type="match status" value="1"/>
</dbReference>
<feature type="domain" description="Phospholipase/carboxylesterase/thioesterase" evidence="3">
    <location>
        <begin position="42"/>
        <end position="147"/>
    </location>
</feature>
<dbReference type="EMBL" id="KZ301973">
    <property type="protein sequence ID" value="PFH53420.1"/>
    <property type="molecule type" value="Genomic_DNA"/>
</dbReference>
<evidence type="ECO:0000259" key="3">
    <source>
        <dbReference type="Pfam" id="PF02230"/>
    </source>
</evidence>
<dbReference type="GO" id="GO:0052689">
    <property type="term" value="F:carboxylic ester hydrolase activity"/>
    <property type="evidence" value="ECO:0007669"/>
    <property type="project" value="TreeGrafter"/>
</dbReference>
<dbReference type="STRING" id="703135.A0A2A9NZD3"/>
<accession>A0A2A9NZD3</accession>
<evidence type="ECO:0000313" key="4">
    <source>
        <dbReference type="EMBL" id="PFH53420.1"/>
    </source>
</evidence>